<protein>
    <submittedName>
        <fullName evidence="3">DNA ligase D, 3'-phosphoesterase domain-containing protein</fullName>
    </submittedName>
</protein>
<reference evidence="3 4" key="1">
    <citation type="submission" date="2016-11" db="EMBL/GenBank/DDBJ databases">
        <authorList>
            <person name="Jaros S."/>
            <person name="Januszkiewicz K."/>
            <person name="Wedrychowicz H."/>
        </authorList>
    </citation>
    <scope>NUCLEOTIDE SEQUENCE [LARGE SCALE GENOMIC DNA]</scope>
    <source>
        <strain evidence="3 4">DSM 43832</strain>
    </source>
</reference>
<dbReference type="Proteomes" id="UP000184363">
    <property type="component" value="Unassembled WGS sequence"/>
</dbReference>
<dbReference type="Pfam" id="PF13298">
    <property type="entry name" value="LigD_N"/>
    <property type="match status" value="1"/>
</dbReference>
<evidence type="ECO:0000259" key="2">
    <source>
        <dbReference type="Pfam" id="PF13298"/>
    </source>
</evidence>
<organism evidence="3 4">
    <name type="scientific">Pseudonocardia thermophila</name>
    <dbReference type="NCBI Taxonomy" id="1848"/>
    <lineage>
        <taxon>Bacteria</taxon>
        <taxon>Bacillati</taxon>
        <taxon>Actinomycetota</taxon>
        <taxon>Actinomycetes</taxon>
        <taxon>Pseudonocardiales</taxon>
        <taxon>Pseudonocardiaceae</taxon>
        <taxon>Pseudonocardia</taxon>
    </lineage>
</organism>
<gene>
    <name evidence="3" type="ORF">SAMN05443637_10761</name>
</gene>
<dbReference type="PANTHER" id="PTHR39465">
    <property type="entry name" value="DNA LIGASE D, 3'-PHOSPHOESTERASE DOMAIN"/>
    <property type="match status" value="1"/>
</dbReference>
<keyword evidence="4" id="KW-1185">Reference proteome</keyword>
<feature type="domain" description="DNA ligase D 3'-phosphoesterase" evidence="2">
    <location>
        <begin position="10"/>
        <end position="117"/>
    </location>
</feature>
<dbReference type="InterPro" id="IPR014144">
    <property type="entry name" value="LigD_PE_domain"/>
</dbReference>
<dbReference type="OrthoDB" id="9802472at2"/>
<dbReference type="EMBL" id="FRAP01000007">
    <property type="protein sequence ID" value="SHK50190.1"/>
    <property type="molecule type" value="Genomic_DNA"/>
</dbReference>
<dbReference type="NCBIfam" id="TIGR02777">
    <property type="entry name" value="LigD_PE_dom"/>
    <property type="match status" value="1"/>
</dbReference>
<feature type="region of interest" description="Disordered" evidence="1">
    <location>
        <begin position="133"/>
        <end position="160"/>
    </location>
</feature>
<name>A0A1M6SZU9_PSETH</name>
<evidence type="ECO:0000256" key="1">
    <source>
        <dbReference type="SAM" id="MobiDB-lite"/>
    </source>
</evidence>
<dbReference type="STRING" id="1848.SAMN05443637_10761"/>
<dbReference type="GO" id="GO:0016874">
    <property type="term" value="F:ligase activity"/>
    <property type="evidence" value="ECO:0007669"/>
    <property type="project" value="UniProtKB-KW"/>
</dbReference>
<evidence type="ECO:0000313" key="4">
    <source>
        <dbReference type="Proteomes" id="UP000184363"/>
    </source>
</evidence>
<accession>A0A1M6SZU9</accession>
<dbReference type="PANTHER" id="PTHR39465:SF1">
    <property type="entry name" value="DNA LIGASE D 3'-PHOSPHOESTERASE DOMAIN-CONTAINING PROTEIN"/>
    <property type="match status" value="1"/>
</dbReference>
<evidence type="ECO:0000313" key="3">
    <source>
        <dbReference type="EMBL" id="SHK50190.1"/>
    </source>
</evidence>
<dbReference type="AlphaFoldDB" id="A0A1M6SZU9"/>
<dbReference type="RefSeq" id="WP_073456930.1">
    <property type="nucleotide sequence ID" value="NZ_CALGVN010000045.1"/>
</dbReference>
<feature type="compositionally biased region" description="Basic and acidic residues" evidence="1">
    <location>
        <begin position="133"/>
        <end position="144"/>
    </location>
</feature>
<keyword evidence="3" id="KW-0436">Ligase</keyword>
<proteinExistence type="predicted"/>
<sequence length="160" mass="17712">MNGGPRFVIQRHAASTVTFDVRLEIGGVLVSWAVPKGPSTDPQQRRLAERTADHPLEYADYEGRVADGDHGAGTVIVWDTGTYENLTEEPVAEALADGHVKVWLHGEKLEGGYLLQRTRLGRDEPAWLMVKLDDEGADRRRDPAVTEPGSVLSDRRNEDL</sequence>